<organism evidence="13 14">
    <name type="scientific">Ramazzottius varieornatus</name>
    <name type="common">Water bear</name>
    <name type="synonym">Tardigrade</name>
    <dbReference type="NCBI Taxonomy" id="947166"/>
    <lineage>
        <taxon>Eukaryota</taxon>
        <taxon>Metazoa</taxon>
        <taxon>Ecdysozoa</taxon>
        <taxon>Tardigrada</taxon>
        <taxon>Eutardigrada</taxon>
        <taxon>Parachela</taxon>
        <taxon>Hypsibioidea</taxon>
        <taxon>Ramazzottiidae</taxon>
        <taxon>Ramazzottius</taxon>
    </lineage>
</organism>
<dbReference type="InterPro" id="IPR004202">
    <property type="entry name" value="COX7C/Cox8"/>
</dbReference>
<evidence type="ECO:0000256" key="7">
    <source>
        <dbReference type="ARBA" id="ARBA00022946"/>
    </source>
</evidence>
<keyword evidence="8 12" id="KW-1133">Transmembrane helix</keyword>
<comment type="similarity">
    <text evidence="3">Belongs to the cytochrome c oxidase VIIc family.</text>
</comment>
<dbReference type="OrthoDB" id="9974841at2759"/>
<evidence type="ECO:0000256" key="5">
    <source>
        <dbReference type="ARBA" id="ARBA00022692"/>
    </source>
</evidence>
<protein>
    <recommendedName>
        <fullName evidence="4">Cytochrome c oxidase subunit 7C, mitochondrial</fullName>
    </recommendedName>
    <alternativeName>
        <fullName evidence="11">Cytochrome c oxidase polypeptide VIIc</fullName>
    </alternativeName>
</protein>
<evidence type="ECO:0000256" key="2">
    <source>
        <dbReference type="ARBA" id="ARBA00004673"/>
    </source>
</evidence>
<keyword evidence="9" id="KW-0496">Mitochondrion</keyword>
<keyword evidence="7" id="KW-0809">Transit peptide</keyword>
<dbReference type="Pfam" id="PF02935">
    <property type="entry name" value="COX7C"/>
    <property type="match status" value="1"/>
</dbReference>
<reference evidence="13 14" key="1">
    <citation type="journal article" date="2016" name="Nat. Commun.">
        <title>Extremotolerant tardigrade genome and improved radiotolerance of human cultured cells by tardigrade-unique protein.</title>
        <authorList>
            <person name="Hashimoto T."/>
            <person name="Horikawa D.D."/>
            <person name="Saito Y."/>
            <person name="Kuwahara H."/>
            <person name="Kozuka-Hata H."/>
            <person name="Shin-I T."/>
            <person name="Minakuchi Y."/>
            <person name="Ohishi K."/>
            <person name="Motoyama A."/>
            <person name="Aizu T."/>
            <person name="Enomoto A."/>
            <person name="Kondo K."/>
            <person name="Tanaka S."/>
            <person name="Hara Y."/>
            <person name="Koshikawa S."/>
            <person name="Sagara H."/>
            <person name="Miura T."/>
            <person name="Yokobori S."/>
            <person name="Miyagawa K."/>
            <person name="Suzuki Y."/>
            <person name="Kubo T."/>
            <person name="Oyama M."/>
            <person name="Kohara Y."/>
            <person name="Fujiyama A."/>
            <person name="Arakawa K."/>
            <person name="Katayama T."/>
            <person name="Toyoda A."/>
            <person name="Kunieda T."/>
        </authorList>
    </citation>
    <scope>NUCLEOTIDE SEQUENCE [LARGE SCALE GENOMIC DNA]</scope>
    <source>
        <strain evidence="13 14">YOKOZUNA-1</strain>
    </source>
</reference>
<dbReference type="GO" id="GO:0006123">
    <property type="term" value="P:mitochondrial electron transport, cytochrome c to oxygen"/>
    <property type="evidence" value="ECO:0007669"/>
    <property type="project" value="InterPro"/>
</dbReference>
<evidence type="ECO:0000313" key="14">
    <source>
        <dbReference type="Proteomes" id="UP000186922"/>
    </source>
</evidence>
<comment type="subcellular location">
    <subcellularLocation>
        <location evidence="1">Mitochondrion inner membrane</location>
        <topology evidence="1">Single-pass membrane protein</topology>
    </subcellularLocation>
</comment>
<name>A0A1D1VBR4_RAMVA</name>
<evidence type="ECO:0000313" key="13">
    <source>
        <dbReference type="EMBL" id="GAU98340.1"/>
    </source>
</evidence>
<evidence type="ECO:0000256" key="12">
    <source>
        <dbReference type="SAM" id="Phobius"/>
    </source>
</evidence>
<dbReference type="GO" id="GO:0005743">
    <property type="term" value="C:mitochondrial inner membrane"/>
    <property type="evidence" value="ECO:0007669"/>
    <property type="project" value="UniProtKB-SubCell"/>
</dbReference>
<dbReference type="EMBL" id="BDGG01000004">
    <property type="protein sequence ID" value="GAU98340.1"/>
    <property type="molecule type" value="Genomic_DNA"/>
</dbReference>
<dbReference type="PANTHER" id="PTHR13313">
    <property type="entry name" value="CYTOCHROME C OXIDASE SUBUNIT VIIC"/>
    <property type="match status" value="1"/>
</dbReference>
<comment type="pathway">
    <text evidence="2">Energy metabolism; oxidative phosphorylation.</text>
</comment>
<keyword evidence="10 12" id="KW-0472">Membrane</keyword>
<evidence type="ECO:0000256" key="10">
    <source>
        <dbReference type="ARBA" id="ARBA00023136"/>
    </source>
</evidence>
<keyword evidence="5 12" id="KW-0812">Transmembrane</keyword>
<evidence type="ECO:0000256" key="9">
    <source>
        <dbReference type="ARBA" id="ARBA00023128"/>
    </source>
</evidence>
<dbReference type="FunFam" id="4.10.49.10:FF:000001">
    <property type="entry name" value="Cytochrome c oxidase subunit 7C"/>
    <property type="match status" value="1"/>
</dbReference>
<comment type="caution">
    <text evidence="13">The sequence shown here is derived from an EMBL/GenBank/DDBJ whole genome shotgun (WGS) entry which is preliminary data.</text>
</comment>
<evidence type="ECO:0000256" key="11">
    <source>
        <dbReference type="ARBA" id="ARBA00031140"/>
    </source>
</evidence>
<evidence type="ECO:0000256" key="3">
    <source>
        <dbReference type="ARBA" id="ARBA00010514"/>
    </source>
</evidence>
<dbReference type="Gene3D" id="4.10.49.10">
    <property type="entry name" value="Cytochrome c oxidase subunit VIIc"/>
    <property type="match status" value="1"/>
</dbReference>
<dbReference type="InterPro" id="IPR036636">
    <property type="entry name" value="COX7C/Cox8_sf"/>
</dbReference>
<dbReference type="GO" id="GO:0045277">
    <property type="term" value="C:respiratory chain complex IV"/>
    <property type="evidence" value="ECO:0007669"/>
    <property type="project" value="InterPro"/>
</dbReference>
<dbReference type="STRING" id="947166.A0A1D1VBR4"/>
<accession>A0A1D1VBR4</accession>
<evidence type="ECO:0000256" key="6">
    <source>
        <dbReference type="ARBA" id="ARBA00022792"/>
    </source>
</evidence>
<keyword evidence="6" id="KW-0999">Mitochondrion inner membrane</keyword>
<gene>
    <name evidence="13" type="primary">RvY_09499-1</name>
    <name evidence="13" type="synonym">RvY_09499.1</name>
    <name evidence="13" type="ORF">RvY_09499</name>
</gene>
<dbReference type="UniPathway" id="UPA00705"/>
<feature type="transmembrane region" description="Helical" evidence="12">
    <location>
        <begin position="53"/>
        <end position="72"/>
    </location>
</feature>
<keyword evidence="14" id="KW-1185">Reference proteome</keyword>
<dbReference type="AlphaFoldDB" id="A0A1D1VBR4"/>
<evidence type="ECO:0000256" key="4">
    <source>
        <dbReference type="ARBA" id="ARBA00017004"/>
    </source>
</evidence>
<dbReference type="PANTHER" id="PTHR13313:SF0">
    <property type="entry name" value="CYTOCHROME C OXIDASE SUBUNIT 7C, MITOCHONDRIAL"/>
    <property type="match status" value="1"/>
</dbReference>
<evidence type="ECO:0000256" key="8">
    <source>
        <dbReference type="ARBA" id="ARBA00022989"/>
    </source>
</evidence>
<sequence length="88" mass="9545">MQGSRLFMGVIGRCRAGGKRQFSTSKKRLSGDHDDGGIVGGNLPFDIHNRYKFTLLFTAFFGSGFGLPFLVVRHQLLKKSVGAGTADP</sequence>
<dbReference type="SUPFAM" id="SSF81427">
    <property type="entry name" value="Mitochondrial cytochrome c oxidase subunit VIIc (aka VIIIa)"/>
    <property type="match status" value="1"/>
</dbReference>
<proteinExistence type="inferred from homology"/>
<evidence type="ECO:0000256" key="1">
    <source>
        <dbReference type="ARBA" id="ARBA00004434"/>
    </source>
</evidence>
<dbReference type="Proteomes" id="UP000186922">
    <property type="component" value="Unassembled WGS sequence"/>
</dbReference>
<dbReference type="CDD" id="cd00929">
    <property type="entry name" value="Cyt_c_Oxidase_VIIc"/>
    <property type="match status" value="1"/>
</dbReference>